<evidence type="ECO:0000256" key="1">
    <source>
        <dbReference type="ARBA" id="ARBA00004167"/>
    </source>
</evidence>
<organism evidence="10">
    <name type="scientific">Graphocephala atropunctata</name>
    <dbReference type="NCBI Taxonomy" id="36148"/>
    <lineage>
        <taxon>Eukaryota</taxon>
        <taxon>Metazoa</taxon>
        <taxon>Ecdysozoa</taxon>
        <taxon>Arthropoda</taxon>
        <taxon>Hexapoda</taxon>
        <taxon>Insecta</taxon>
        <taxon>Pterygota</taxon>
        <taxon>Neoptera</taxon>
        <taxon>Paraneoptera</taxon>
        <taxon>Hemiptera</taxon>
        <taxon>Auchenorrhyncha</taxon>
        <taxon>Membracoidea</taxon>
        <taxon>Cicadellidae</taxon>
        <taxon>Cicadellinae</taxon>
        <taxon>Cicadellini</taxon>
        <taxon>Graphocephala</taxon>
    </lineage>
</organism>
<sequence>MGNSDMGFPTTLTLLLWCQTFLHIPAKITQEEIVSVSSTEAVAGSTARLPCDVTPPLPGDKIHLVIWYKELDDAPIYSVDARGRAVEHAMHWADNATLGGRANFRFQDIPARLTLDDVQDADGGVYRCRVDFKKSPTRNSKVNLTVILPPQRLLIVDERGDNIHHYMLGPYNEGTSVDISCTSVGGRPLPRVTWWQENALVDDSYEAMADRRVRNILHLERLERRHLHMAFTCQAANNHYAAPISTAITLDINLKPLWVRLQGDNSPLSADQQHELSCEVVGARPPPVITWWKGSIPLRNTKEKTSDDGNVTISTLQFVPTIEDSGKILSCRAVAPLIDDNSLEDGWQLNIYHVPIVSLELGLNLNASAIQEGMDVYFECNIKSNPWVYQITWLHNSQEIQSNSSSGVLVSNQSLVLQDVTRVRAGRYTCLAVNREGEGESNTVYLDIKFPPVCRQEGVRMLGVARRDTVRVLCEVEANPADVQFSWVFNNSAGTRDLPPSNWTSDRTRSTVGYTPWTENQYGSLLCSARNRMGLQTVPCVINIVPAGKPDGVSNCSIVNQTEDALQVDCEQGFDGGLPQQFVLEVYNSDTQELLSNWSAASPWFWVLGLPPGLTLRLAVVAHNSKGRSDVTVLTAYTPKVDRRIDGFPLQLATTPMVVQLTPLLGVVAGMVLSLVLIALAVLVALRLRGGRQREGKPIDKPANGSLESVEKNPDIIPLNNDSQIEDGKKLKENHIYQGDDGRVLKNTMEEITYAELALPSGVYTKLLVPQPPPEPAIHPQGDSGGGGPDLGVGRTLSPHHARISSFTKESSEKEDKPEESLGLQVVPQIATRF</sequence>
<dbReference type="InterPro" id="IPR003599">
    <property type="entry name" value="Ig_sub"/>
</dbReference>
<dbReference type="PROSITE" id="PS50835">
    <property type="entry name" value="IG_LIKE"/>
    <property type="match status" value="5"/>
</dbReference>
<proteinExistence type="predicted"/>
<feature type="domain" description="Ig-like" evidence="9">
    <location>
        <begin position="256"/>
        <end position="333"/>
    </location>
</feature>
<feature type="domain" description="Ig-like" evidence="9">
    <location>
        <begin position="150"/>
        <end position="249"/>
    </location>
</feature>
<accession>A0A1B6KUS5</accession>
<keyword evidence="8" id="KW-0732">Signal</keyword>
<dbReference type="SMART" id="SM00409">
    <property type="entry name" value="IG"/>
    <property type="match status" value="4"/>
</dbReference>
<dbReference type="SUPFAM" id="SSF48726">
    <property type="entry name" value="Immunoglobulin"/>
    <property type="match status" value="5"/>
</dbReference>
<evidence type="ECO:0000256" key="8">
    <source>
        <dbReference type="SAM" id="SignalP"/>
    </source>
</evidence>
<feature type="domain" description="Ig-like" evidence="9">
    <location>
        <begin position="25"/>
        <end position="145"/>
    </location>
</feature>
<feature type="region of interest" description="Disordered" evidence="6">
    <location>
        <begin position="770"/>
        <end position="834"/>
    </location>
</feature>
<dbReference type="InterPro" id="IPR007110">
    <property type="entry name" value="Ig-like_dom"/>
</dbReference>
<dbReference type="InterPro" id="IPR036116">
    <property type="entry name" value="FN3_sf"/>
</dbReference>
<dbReference type="PANTHER" id="PTHR23278">
    <property type="entry name" value="SIDESTEP PROTEIN"/>
    <property type="match status" value="1"/>
</dbReference>
<feature type="compositionally biased region" description="Basic and acidic residues" evidence="6">
    <location>
        <begin position="810"/>
        <end position="820"/>
    </location>
</feature>
<gene>
    <name evidence="10" type="ORF">g.18059</name>
</gene>
<feature type="domain" description="Ig-like" evidence="9">
    <location>
        <begin position="451"/>
        <end position="543"/>
    </location>
</feature>
<feature type="region of interest" description="Disordered" evidence="6">
    <location>
        <begin position="694"/>
        <end position="723"/>
    </location>
</feature>
<protein>
    <recommendedName>
        <fullName evidence="9">Ig-like domain-containing protein</fullName>
    </recommendedName>
</protein>
<dbReference type="AlphaFoldDB" id="A0A1B6KUS5"/>
<name>A0A1B6KUS5_9HEMI</name>
<dbReference type="SUPFAM" id="SSF49265">
    <property type="entry name" value="Fibronectin type III"/>
    <property type="match status" value="1"/>
</dbReference>
<keyword evidence="2 7" id="KW-0812">Transmembrane</keyword>
<evidence type="ECO:0000313" key="10">
    <source>
        <dbReference type="EMBL" id="JAT15004.1"/>
    </source>
</evidence>
<dbReference type="InterPro" id="IPR013783">
    <property type="entry name" value="Ig-like_fold"/>
</dbReference>
<dbReference type="Gene3D" id="2.60.40.10">
    <property type="entry name" value="Immunoglobulins"/>
    <property type="match status" value="5"/>
</dbReference>
<dbReference type="SMART" id="SM00408">
    <property type="entry name" value="IGc2"/>
    <property type="match status" value="4"/>
</dbReference>
<dbReference type="InterPro" id="IPR013106">
    <property type="entry name" value="Ig_V-set"/>
</dbReference>
<dbReference type="InterPro" id="IPR036179">
    <property type="entry name" value="Ig-like_dom_sf"/>
</dbReference>
<reference evidence="10" key="1">
    <citation type="submission" date="2015-11" db="EMBL/GenBank/DDBJ databases">
        <title>De novo transcriptome assembly of four potential Pierce s Disease insect vectors from Arizona vineyards.</title>
        <authorList>
            <person name="Tassone E.E."/>
        </authorList>
    </citation>
    <scope>NUCLEOTIDE SEQUENCE</scope>
</reference>
<dbReference type="Pfam" id="PF13927">
    <property type="entry name" value="Ig_3"/>
    <property type="match status" value="1"/>
</dbReference>
<keyword evidence="5" id="KW-1015">Disulfide bond</keyword>
<evidence type="ECO:0000256" key="4">
    <source>
        <dbReference type="ARBA" id="ARBA00023136"/>
    </source>
</evidence>
<evidence type="ECO:0000256" key="3">
    <source>
        <dbReference type="ARBA" id="ARBA00022989"/>
    </source>
</evidence>
<keyword evidence="4 7" id="KW-0472">Membrane</keyword>
<dbReference type="GO" id="GO:0016020">
    <property type="term" value="C:membrane"/>
    <property type="evidence" value="ECO:0007669"/>
    <property type="project" value="UniProtKB-SubCell"/>
</dbReference>
<evidence type="ECO:0000259" key="9">
    <source>
        <dbReference type="PROSITE" id="PS50835"/>
    </source>
</evidence>
<dbReference type="InterPro" id="IPR013162">
    <property type="entry name" value="CD80_C2-set"/>
</dbReference>
<dbReference type="Pfam" id="PF08205">
    <property type="entry name" value="C2-set_2"/>
    <property type="match status" value="1"/>
</dbReference>
<dbReference type="PANTHER" id="PTHR23278:SF30">
    <property type="entry name" value="SIDESTEP VIII, ISOFORM B"/>
    <property type="match status" value="1"/>
</dbReference>
<evidence type="ECO:0000256" key="6">
    <source>
        <dbReference type="SAM" id="MobiDB-lite"/>
    </source>
</evidence>
<evidence type="ECO:0000256" key="2">
    <source>
        <dbReference type="ARBA" id="ARBA00022692"/>
    </source>
</evidence>
<comment type="subcellular location">
    <subcellularLocation>
        <location evidence="1">Membrane</location>
        <topology evidence="1">Single-pass membrane protein</topology>
    </subcellularLocation>
</comment>
<dbReference type="EMBL" id="GEBQ01024973">
    <property type="protein sequence ID" value="JAT15004.1"/>
    <property type="molecule type" value="Transcribed_RNA"/>
</dbReference>
<feature type="transmembrane region" description="Helical" evidence="7">
    <location>
        <begin position="664"/>
        <end position="686"/>
    </location>
</feature>
<feature type="chain" id="PRO_5008586884" description="Ig-like domain-containing protein" evidence="8">
    <location>
        <begin position="31"/>
        <end position="834"/>
    </location>
</feature>
<dbReference type="Pfam" id="PF07686">
    <property type="entry name" value="V-set"/>
    <property type="match status" value="1"/>
</dbReference>
<feature type="signal peptide" evidence="8">
    <location>
        <begin position="1"/>
        <end position="30"/>
    </location>
</feature>
<keyword evidence="3 7" id="KW-1133">Transmembrane helix</keyword>
<evidence type="ECO:0000256" key="5">
    <source>
        <dbReference type="ARBA" id="ARBA00023157"/>
    </source>
</evidence>
<evidence type="ECO:0000256" key="7">
    <source>
        <dbReference type="SAM" id="Phobius"/>
    </source>
</evidence>
<dbReference type="InterPro" id="IPR003598">
    <property type="entry name" value="Ig_sub2"/>
</dbReference>
<feature type="domain" description="Ig-like" evidence="9">
    <location>
        <begin position="355"/>
        <end position="447"/>
    </location>
</feature>